<dbReference type="AlphaFoldDB" id="A0A7U5YBE1"/>
<evidence type="ECO:0000256" key="2">
    <source>
        <dbReference type="SAM" id="MobiDB-lite"/>
    </source>
</evidence>
<dbReference type="SUPFAM" id="SSF103088">
    <property type="entry name" value="OmpA-like"/>
    <property type="match status" value="1"/>
</dbReference>
<sequence>MHKAKPTAVAIAITMLVTGCATIDKQVAENDSWVSCIGGGLLGAVAGAAIGATQGGTDKVLIGTIAGAAVGCGGGLWYKNRVDRLEKIAKEEGLKMQVRELQLAAAQADQKKQSESTAVGLEASLEYAEMFPVGSATLTTEGARKMTRVAQEFASKREQEANKPANERKKVLVVGHTDSAGSAQFNQQLSEQRARAMGQILAAAGVSRSDIYYQGAGSSRPIASNDTEQGRAQNRRVEFVEVQSEALLVKRVQEDRASPKYLAHGTGTVAKQASPATKAPVTQTTAKNPAVKTPSGPVVGTTSATPVAAPNAPSEQPSANDFSPVKLVGKGIIDFGGQPVTNISSPLTGSIQPKSSSFSIISNAYASAPISSCVGDLPRVEGQVKNLGNDQPLAEYSTEEYLPGLNGKPWVAAVNGHVASVGPVAILRDEAKVSQQPFMQFIPNYKKSKKQTEKIQAVANTYEGETQVLYRVFAANQTSSPVSCMDIVFDKRAGTAVAGEIYYPKQGEAYVAQYLPKRR</sequence>
<evidence type="ECO:0000259" key="3">
    <source>
        <dbReference type="PROSITE" id="PS51123"/>
    </source>
</evidence>
<dbReference type="CDD" id="cd07185">
    <property type="entry name" value="OmpA_C-like"/>
    <property type="match status" value="1"/>
</dbReference>
<dbReference type="Gene3D" id="3.30.1330.60">
    <property type="entry name" value="OmpA-like domain"/>
    <property type="match status" value="1"/>
</dbReference>
<dbReference type="PANTHER" id="PTHR30329">
    <property type="entry name" value="STATOR ELEMENT OF FLAGELLAR MOTOR COMPLEX"/>
    <property type="match status" value="1"/>
</dbReference>
<dbReference type="PROSITE" id="PS51123">
    <property type="entry name" value="OMPA_2"/>
    <property type="match status" value="1"/>
</dbReference>
<dbReference type="Pfam" id="PF00691">
    <property type="entry name" value="OmpA"/>
    <property type="match status" value="1"/>
</dbReference>
<feature type="region of interest" description="Disordered" evidence="2">
    <location>
        <begin position="264"/>
        <end position="321"/>
    </location>
</feature>
<organism evidence="4 5">
    <name type="scientific">Aeromonas caviae</name>
    <name type="common">Aeromonas punctata</name>
    <dbReference type="NCBI Taxonomy" id="648"/>
    <lineage>
        <taxon>Bacteria</taxon>
        <taxon>Pseudomonadati</taxon>
        <taxon>Pseudomonadota</taxon>
        <taxon>Gammaproteobacteria</taxon>
        <taxon>Aeromonadales</taxon>
        <taxon>Aeromonadaceae</taxon>
        <taxon>Aeromonas</taxon>
    </lineage>
</organism>
<gene>
    <name evidence="4" type="ORF">C1C91_21125</name>
</gene>
<dbReference type="PROSITE" id="PS51257">
    <property type="entry name" value="PROKAR_LIPOPROTEIN"/>
    <property type="match status" value="1"/>
</dbReference>
<dbReference type="InterPro" id="IPR050330">
    <property type="entry name" value="Bact_OuterMem_StrucFunc"/>
</dbReference>
<dbReference type="Proteomes" id="UP000266778">
    <property type="component" value="Chromosome"/>
</dbReference>
<proteinExistence type="predicted"/>
<feature type="domain" description="OmpA-like" evidence="3">
    <location>
        <begin position="119"/>
        <end position="245"/>
    </location>
</feature>
<dbReference type="RefSeq" id="WP_042865273.1">
    <property type="nucleotide sequence ID" value="NZ_CAWOQO010000110.1"/>
</dbReference>
<keyword evidence="1" id="KW-0472">Membrane</keyword>
<evidence type="ECO:0000313" key="5">
    <source>
        <dbReference type="Proteomes" id="UP000266778"/>
    </source>
</evidence>
<dbReference type="GO" id="GO:0016020">
    <property type="term" value="C:membrane"/>
    <property type="evidence" value="ECO:0007669"/>
    <property type="project" value="UniProtKB-UniRule"/>
</dbReference>
<name>A0A7U5YBE1_AERCA</name>
<accession>A0A7U5YBE1</accession>
<evidence type="ECO:0000256" key="1">
    <source>
        <dbReference type="PROSITE-ProRule" id="PRU00473"/>
    </source>
</evidence>
<reference evidence="4" key="1">
    <citation type="journal article" date="2019" name="J Environ">
        <title>Genetic characterization and potential molecular dissemination mechanism of tet (31) gene in Aeromonas caviae from an oxytetracycline wastewater treatment system.</title>
        <authorList>
            <person name="Shi Y."/>
            <person name="Tian Z."/>
            <person name="Leclercq S.O."/>
            <person name="Zhang H."/>
            <person name="Yang M."/>
            <person name="Zhang Y."/>
        </authorList>
    </citation>
    <scope>NUCLEOTIDE SEQUENCE</scope>
    <source>
        <strain evidence="4">T25-39</strain>
    </source>
</reference>
<dbReference type="InterPro" id="IPR006665">
    <property type="entry name" value="OmpA-like"/>
</dbReference>
<protein>
    <submittedName>
        <fullName evidence="4">OmpA family protein</fullName>
    </submittedName>
</protein>
<dbReference type="PANTHER" id="PTHR30329:SF21">
    <property type="entry name" value="LIPOPROTEIN YIAD-RELATED"/>
    <property type="match status" value="1"/>
</dbReference>
<dbReference type="EMBL" id="CP025706">
    <property type="protein sequence ID" value="AXB07115.2"/>
    <property type="molecule type" value="Genomic_DNA"/>
</dbReference>
<feature type="compositionally biased region" description="Polar residues" evidence="2">
    <location>
        <begin position="269"/>
        <end position="287"/>
    </location>
</feature>
<dbReference type="InterPro" id="IPR036737">
    <property type="entry name" value="OmpA-like_sf"/>
</dbReference>
<evidence type="ECO:0000313" key="4">
    <source>
        <dbReference type="EMBL" id="AXB07115.2"/>
    </source>
</evidence>